<comment type="caution">
    <text evidence="1">The sequence shown here is derived from an EMBL/GenBank/DDBJ whole genome shotgun (WGS) entry which is preliminary data.</text>
</comment>
<keyword evidence="2" id="KW-1185">Reference proteome</keyword>
<evidence type="ECO:0000313" key="1">
    <source>
        <dbReference type="EMBL" id="MBB4122971.1"/>
    </source>
</evidence>
<dbReference type="AlphaFoldDB" id="A0A7W6KKK7"/>
<sequence>MKNRTLERALLVFGCMLTSAWLASSLSAGAIPWEPIVTALGLFGAWLKLDLSFERRANERPRLHPHDQNLGIKLRKAFDPSTLRFLREHGYASPFDGKILRNLEALADDWHGAENEFESATLDNISAEITRLADELCNKIAIYAGPAERWPDGYLTVPLQEELAADEFSETTWMHIRELREMSSSLVVAFENFEKEFRRLAPDAYKSDL</sequence>
<dbReference type="RefSeq" id="WP_183487455.1">
    <property type="nucleotide sequence ID" value="NZ_JACIDZ010000009.1"/>
</dbReference>
<protein>
    <submittedName>
        <fullName evidence="1">Uncharacterized protein</fullName>
    </submittedName>
</protein>
<evidence type="ECO:0000313" key="2">
    <source>
        <dbReference type="Proteomes" id="UP000530571"/>
    </source>
</evidence>
<organism evidence="1 2">
    <name type="scientific">Martelella radicis</name>
    <dbReference type="NCBI Taxonomy" id="1397476"/>
    <lineage>
        <taxon>Bacteria</taxon>
        <taxon>Pseudomonadati</taxon>
        <taxon>Pseudomonadota</taxon>
        <taxon>Alphaproteobacteria</taxon>
        <taxon>Hyphomicrobiales</taxon>
        <taxon>Aurantimonadaceae</taxon>
        <taxon>Martelella</taxon>
    </lineage>
</organism>
<gene>
    <name evidence="1" type="ORF">GGR30_002906</name>
</gene>
<proteinExistence type="predicted"/>
<dbReference type="Proteomes" id="UP000530571">
    <property type="component" value="Unassembled WGS sequence"/>
</dbReference>
<dbReference type="EMBL" id="JACIDZ010000009">
    <property type="protein sequence ID" value="MBB4122971.1"/>
    <property type="molecule type" value="Genomic_DNA"/>
</dbReference>
<accession>A0A7W6KKK7</accession>
<name>A0A7W6KKK7_9HYPH</name>
<reference evidence="1 2" key="1">
    <citation type="submission" date="2020-08" db="EMBL/GenBank/DDBJ databases">
        <title>Genomic Encyclopedia of Type Strains, Phase IV (KMG-IV): sequencing the most valuable type-strain genomes for metagenomic binning, comparative biology and taxonomic classification.</title>
        <authorList>
            <person name="Goeker M."/>
        </authorList>
    </citation>
    <scope>NUCLEOTIDE SEQUENCE [LARGE SCALE GENOMIC DNA]</scope>
    <source>
        <strain evidence="1 2">DSM 28101</strain>
    </source>
</reference>